<evidence type="ECO:0000313" key="4">
    <source>
        <dbReference type="EMBL" id="MFD0796638.1"/>
    </source>
</evidence>
<keyword evidence="5" id="KW-1185">Reference proteome</keyword>
<accession>A0ABW3B022</accession>
<keyword evidence="1" id="KW-0677">Repeat</keyword>
<comment type="caution">
    <text evidence="4">The sequence shown here is derived from an EMBL/GenBank/DDBJ whole genome shotgun (WGS) entry which is preliminary data.</text>
</comment>
<protein>
    <submittedName>
        <fullName evidence="4">Ankyrin repeat domain-containing protein</fullName>
    </submittedName>
</protein>
<dbReference type="InterPro" id="IPR036770">
    <property type="entry name" value="Ankyrin_rpt-contain_sf"/>
</dbReference>
<organism evidence="4 5">
    <name type="scientific">Maribacter chungangensis</name>
    <dbReference type="NCBI Taxonomy" id="1069117"/>
    <lineage>
        <taxon>Bacteria</taxon>
        <taxon>Pseudomonadati</taxon>
        <taxon>Bacteroidota</taxon>
        <taxon>Flavobacteriia</taxon>
        <taxon>Flavobacteriales</taxon>
        <taxon>Flavobacteriaceae</taxon>
        <taxon>Maribacter</taxon>
    </lineage>
</organism>
<dbReference type="PANTHER" id="PTHR24171">
    <property type="entry name" value="ANKYRIN REPEAT DOMAIN-CONTAINING PROTEIN 39-RELATED"/>
    <property type="match status" value="1"/>
</dbReference>
<name>A0ABW3B022_9FLAO</name>
<dbReference type="Proteomes" id="UP001597012">
    <property type="component" value="Unassembled WGS sequence"/>
</dbReference>
<dbReference type="PROSITE" id="PS50297">
    <property type="entry name" value="ANK_REP_REGION"/>
    <property type="match status" value="2"/>
</dbReference>
<dbReference type="PANTHER" id="PTHR24171:SF11">
    <property type="entry name" value="26S PROTEASOME NON-ATPASE REGULATORY SUBUNIT 10"/>
    <property type="match status" value="1"/>
</dbReference>
<evidence type="ECO:0000256" key="3">
    <source>
        <dbReference type="PROSITE-ProRule" id="PRU00023"/>
    </source>
</evidence>
<dbReference type="SMART" id="SM00248">
    <property type="entry name" value="ANK"/>
    <property type="match status" value="5"/>
</dbReference>
<reference evidence="5" key="1">
    <citation type="journal article" date="2019" name="Int. J. Syst. Evol. Microbiol.">
        <title>The Global Catalogue of Microorganisms (GCM) 10K type strain sequencing project: providing services to taxonomists for standard genome sequencing and annotation.</title>
        <authorList>
            <consortium name="The Broad Institute Genomics Platform"/>
            <consortium name="The Broad Institute Genome Sequencing Center for Infectious Disease"/>
            <person name="Wu L."/>
            <person name="Ma J."/>
        </authorList>
    </citation>
    <scope>NUCLEOTIDE SEQUENCE [LARGE SCALE GENOMIC DNA]</scope>
    <source>
        <strain evidence="5">CCUG 61948</strain>
    </source>
</reference>
<proteinExistence type="predicted"/>
<dbReference type="Gene3D" id="1.25.40.20">
    <property type="entry name" value="Ankyrin repeat-containing domain"/>
    <property type="match status" value="1"/>
</dbReference>
<evidence type="ECO:0000256" key="2">
    <source>
        <dbReference type="ARBA" id="ARBA00023043"/>
    </source>
</evidence>
<evidence type="ECO:0000313" key="5">
    <source>
        <dbReference type="Proteomes" id="UP001597012"/>
    </source>
</evidence>
<gene>
    <name evidence="4" type="ORF">ACFQZJ_04145</name>
</gene>
<dbReference type="EMBL" id="JBHTHY010000003">
    <property type="protein sequence ID" value="MFD0796638.1"/>
    <property type="molecule type" value="Genomic_DNA"/>
</dbReference>
<dbReference type="RefSeq" id="WP_379932520.1">
    <property type="nucleotide sequence ID" value="NZ_JBHTHY010000003.1"/>
</dbReference>
<feature type="repeat" description="ANK" evidence="3">
    <location>
        <begin position="382"/>
        <end position="414"/>
    </location>
</feature>
<dbReference type="PROSITE" id="PS50088">
    <property type="entry name" value="ANK_REPEAT"/>
    <property type="match status" value="2"/>
</dbReference>
<dbReference type="Pfam" id="PF00023">
    <property type="entry name" value="Ank"/>
    <property type="match status" value="1"/>
</dbReference>
<dbReference type="SUPFAM" id="SSF48403">
    <property type="entry name" value="Ankyrin repeat"/>
    <property type="match status" value="1"/>
</dbReference>
<dbReference type="Pfam" id="PF12796">
    <property type="entry name" value="Ank_2"/>
    <property type="match status" value="1"/>
</dbReference>
<feature type="repeat" description="ANK" evidence="3">
    <location>
        <begin position="313"/>
        <end position="345"/>
    </location>
</feature>
<keyword evidence="2 3" id="KW-0040">ANK repeat</keyword>
<sequence length="470" mass="52737">MFWKTKPKLPVTPNDQIWVEESLSFLKDSLGVEKLLDISTVTPTKEFFNRDFDNSKTDAEFILERCTALMDIPRDKITLEFYSEENNYLDDGTLLSTTADIYGKSKGTAGTYQKHGENATIRIETGQLKHPDSLVATIAHELAHEKLLGENRIVRNHEYLTDLTAIAYGFGIFIANTKFQFRSGKGNGFGWKMQSQGYLPEQVSAYAMASLALKKKEIHHDYKEYLDSSVRKYFEQSLAYLKFDGKQEFWLVKKASDQKKEYSHIEINKGSSLFSSFELAQLQHEIKVACYQADVETLEALLQKRLSPNFSTIGGSPLTIAVSLGSKELIDCLLHYGADLNYSDPKTVTDTLPLMAACKNKDITMINYLIDLGAQVNRVAGNGESVLEVAVLTKNTAVVEALLAAGGDIEIKSGLIKLDKTPICAAVKNKDTNMVLFLAENGARIKPIRKIPRYEIHPKMVKFLKAKKYL</sequence>
<dbReference type="InterPro" id="IPR002110">
    <property type="entry name" value="Ankyrin_rpt"/>
</dbReference>
<evidence type="ECO:0000256" key="1">
    <source>
        <dbReference type="ARBA" id="ARBA00022737"/>
    </source>
</evidence>